<evidence type="ECO:0000256" key="2">
    <source>
        <dbReference type="ARBA" id="ARBA00022448"/>
    </source>
</evidence>
<comment type="similarity">
    <text evidence="7">Belongs to the binding-protein-dependent transport system permease family.</text>
</comment>
<keyword evidence="3" id="KW-1003">Cell membrane</keyword>
<feature type="domain" description="ABC transmembrane type-1" evidence="8">
    <location>
        <begin position="70"/>
        <end position="261"/>
    </location>
</feature>
<dbReference type="KEGG" id="kol:Kole_1173"/>
<dbReference type="EMBL" id="CP001634">
    <property type="protein sequence ID" value="ACR79873.1"/>
    <property type="molecule type" value="Genomic_DNA"/>
</dbReference>
<evidence type="ECO:0000256" key="4">
    <source>
        <dbReference type="ARBA" id="ARBA00022692"/>
    </source>
</evidence>
<feature type="transmembrane region" description="Helical" evidence="7">
    <location>
        <begin position="138"/>
        <end position="157"/>
    </location>
</feature>
<evidence type="ECO:0000256" key="3">
    <source>
        <dbReference type="ARBA" id="ARBA00022475"/>
    </source>
</evidence>
<dbReference type="Proteomes" id="UP000002382">
    <property type="component" value="Chromosome"/>
</dbReference>
<evidence type="ECO:0000256" key="6">
    <source>
        <dbReference type="ARBA" id="ARBA00023136"/>
    </source>
</evidence>
<accession>C5CIL1</accession>
<feature type="transmembrane region" description="Helical" evidence="7">
    <location>
        <begin position="74"/>
        <end position="96"/>
    </location>
</feature>
<organism evidence="9 10">
    <name type="scientific">Kosmotoga olearia (strain ATCC BAA-1733 / DSM 21960 / TBF 19.5.1)</name>
    <dbReference type="NCBI Taxonomy" id="521045"/>
    <lineage>
        <taxon>Bacteria</taxon>
        <taxon>Thermotogati</taxon>
        <taxon>Thermotogota</taxon>
        <taxon>Thermotogae</taxon>
        <taxon>Kosmotogales</taxon>
        <taxon>Kosmotogaceae</taxon>
        <taxon>Kosmotoga</taxon>
    </lineage>
</organism>
<evidence type="ECO:0000313" key="9">
    <source>
        <dbReference type="EMBL" id="ACR79873.1"/>
    </source>
</evidence>
<dbReference type="InterPro" id="IPR050901">
    <property type="entry name" value="BP-dep_ABC_trans_perm"/>
</dbReference>
<dbReference type="PANTHER" id="PTHR32243">
    <property type="entry name" value="MALTOSE TRANSPORT SYSTEM PERMEASE-RELATED"/>
    <property type="match status" value="1"/>
</dbReference>
<comment type="subcellular location">
    <subcellularLocation>
        <location evidence="1 7">Cell membrane</location>
        <topology evidence="1 7">Multi-pass membrane protein</topology>
    </subcellularLocation>
</comment>
<dbReference type="STRING" id="521045.Kole_1173"/>
<dbReference type="PANTHER" id="PTHR32243:SF18">
    <property type="entry name" value="INNER MEMBRANE ABC TRANSPORTER PERMEASE PROTEIN YCJP"/>
    <property type="match status" value="1"/>
</dbReference>
<evidence type="ECO:0000259" key="8">
    <source>
        <dbReference type="PROSITE" id="PS50928"/>
    </source>
</evidence>
<sequence length="276" mass="31085">MKRRKLNQLLLLITVMVIVIYMFFPFYWLFISSLKGDMELYKMPPNWIVKEPQWENYKAIFTVQKLGRNLMNSFIVALSTTLVSLAIGASSAYALAKFRMKFKNLILSIILSVSMFPGIVVVSPLYIMFKEAKLINTYWALILPYLTFSLPLTIWILTTFFRQIPDELVEAAAIDGARPFTTFTKVIAPLAAPGVFTAAILTFIGAWNELLFAKIFVTSADKFTVPVALTLFQGQYTSSWQLIAAAAVVITLPLIIMVLFLQRWIIAGLTAGAIKD</sequence>
<evidence type="ECO:0000256" key="1">
    <source>
        <dbReference type="ARBA" id="ARBA00004651"/>
    </source>
</evidence>
<dbReference type="AlphaFoldDB" id="C5CIL1"/>
<dbReference type="PROSITE" id="PS50928">
    <property type="entry name" value="ABC_TM1"/>
    <property type="match status" value="1"/>
</dbReference>
<dbReference type="CDD" id="cd06261">
    <property type="entry name" value="TM_PBP2"/>
    <property type="match status" value="1"/>
</dbReference>
<feature type="transmembrane region" description="Helical" evidence="7">
    <location>
        <begin position="186"/>
        <end position="207"/>
    </location>
</feature>
<keyword evidence="10" id="KW-1185">Reference proteome</keyword>
<evidence type="ECO:0000256" key="7">
    <source>
        <dbReference type="RuleBase" id="RU363032"/>
    </source>
</evidence>
<dbReference type="OrthoDB" id="9810086at2"/>
<dbReference type="InterPro" id="IPR035906">
    <property type="entry name" value="MetI-like_sf"/>
</dbReference>
<feature type="transmembrane region" description="Helical" evidence="7">
    <location>
        <begin position="105"/>
        <end position="126"/>
    </location>
</feature>
<dbReference type="Gene3D" id="1.10.3720.10">
    <property type="entry name" value="MetI-like"/>
    <property type="match status" value="1"/>
</dbReference>
<dbReference type="GO" id="GO:0005886">
    <property type="term" value="C:plasma membrane"/>
    <property type="evidence" value="ECO:0007669"/>
    <property type="project" value="UniProtKB-SubCell"/>
</dbReference>
<keyword evidence="4 7" id="KW-0812">Transmembrane</keyword>
<gene>
    <name evidence="9" type="ordered locus">Kole_1173</name>
</gene>
<protein>
    <submittedName>
        <fullName evidence="9">Binding-protein-dependent transport systems inner membrane component</fullName>
    </submittedName>
</protein>
<dbReference type="HOGENOM" id="CLU_016047_1_2_0"/>
<feature type="transmembrane region" description="Helical" evidence="7">
    <location>
        <begin position="240"/>
        <end position="261"/>
    </location>
</feature>
<name>C5CIL1_KOSOT</name>
<dbReference type="InterPro" id="IPR000515">
    <property type="entry name" value="MetI-like"/>
</dbReference>
<evidence type="ECO:0000256" key="5">
    <source>
        <dbReference type="ARBA" id="ARBA00022989"/>
    </source>
</evidence>
<keyword evidence="5 7" id="KW-1133">Transmembrane helix</keyword>
<dbReference type="GO" id="GO:0055085">
    <property type="term" value="P:transmembrane transport"/>
    <property type="evidence" value="ECO:0007669"/>
    <property type="project" value="InterPro"/>
</dbReference>
<dbReference type="eggNOG" id="COG0395">
    <property type="taxonomic scope" value="Bacteria"/>
</dbReference>
<dbReference type="Pfam" id="PF00528">
    <property type="entry name" value="BPD_transp_1"/>
    <property type="match status" value="1"/>
</dbReference>
<feature type="transmembrane region" description="Helical" evidence="7">
    <location>
        <begin position="9"/>
        <end position="30"/>
    </location>
</feature>
<reference evidence="9 10" key="2">
    <citation type="journal article" date="2011" name="J. Bacteriol.">
        <title>Genome Sequence of Kosmotoga olearia Strain TBF 19.5.1, a Thermophilic Bacterium with a Wide Growth Temperature Range, Isolated from the Troll B Oil Platform in the North Sea.</title>
        <authorList>
            <person name="Swithers K.S."/>
            <person name="Dipippo J.L."/>
            <person name="Bruce D.C."/>
            <person name="Detter C."/>
            <person name="Tapia R."/>
            <person name="Han S."/>
            <person name="Goodwin L.A."/>
            <person name="Han J."/>
            <person name="Woyke T."/>
            <person name="Pitluck S."/>
            <person name="Pennacchio L."/>
            <person name="Nolan M."/>
            <person name="Mikhailova N."/>
            <person name="Land M.L."/>
            <person name="Nesbo C.L."/>
            <person name="Gogarten J.P."/>
            <person name="Noll K.M."/>
        </authorList>
    </citation>
    <scope>NUCLEOTIDE SEQUENCE [LARGE SCALE GENOMIC DNA]</scope>
    <source>
        <strain evidence="10">ATCC BAA-1733 / DSM 21960 / TBF 19.5.1</strain>
    </source>
</reference>
<evidence type="ECO:0000313" key="10">
    <source>
        <dbReference type="Proteomes" id="UP000002382"/>
    </source>
</evidence>
<keyword evidence="6 7" id="KW-0472">Membrane</keyword>
<keyword evidence="2 7" id="KW-0813">Transport</keyword>
<reference evidence="9 10" key="1">
    <citation type="submission" date="2009-06" db="EMBL/GenBank/DDBJ databases">
        <title>Complete sequence of Thermotogales bacterium TBF 19.5.1.</title>
        <authorList>
            <consortium name="US DOE Joint Genome Institute"/>
            <person name="Lucas S."/>
            <person name="Copeland A."/>
            <person name="Lapidus A."/>
            <person name="Glavina del Rio T."/>
            <person name="Tice H."/>
            <person name="Bruce D."/>
            <person name="Goodwin L."/>
            <person name="Pitluck S."/>
            <person name="Chertkov O."/>
            <person name="Brettin T."/>
            <person name="Detter J.C."/>
            <person name="Han C."/>
            <person name="Schmutz J."/>
            <person name="Larimer F."/>
            <person name="Land M."/>
            <person name="Hauser L."/>
            <person name="Kyrpides N."/>
            <person name="Ovchinnikova G."/>
            <person name="Noll K."/>
        </authorList>
    </citation>
    <scope>NUCLEOTIDE SEQUENCE [LARGE SCALE GENOMIC DNA]</scope>
    <source>
        <strain evidence="10">ATCC BAA-1733 / DSM 21960 / TBF 19.5.1</strain>
    </source>
</reference>
<proteinExistence type="inferred from homology"/>
<dbReference type="RefSeq" id="WP_015868530.1">
    <property type="nucleotide sequence ID" value="NC_012785.1"/>
</dbReference>
<dbReference type="SUPFAM" id="SSF161098">
    <property type="entry name" value="MetI-like"/>
    <property type="match status" value="1"/>
</dbReference>